<sequence length="49" mass="5799">MIENLPRRVSGGAFMFWPGGYGKPIVILMKEELDRQHRKTFLLTYIYPQ</sequence>
<comment type="caution">
    <text evidence="1">The sequence shown here is derived from an EMBL/GenBank/DDBJ whole genome shotgun (WGS) entry which is preliminary data.</text>
</comment>
<reference evidence="1 2" key="1">
    <citation type="journal article" date="2013" name="Genome Announc.">
        <title>Draft Genome Sequence of Bhargavaea cecembensis Strain DSE10T, Isolated from a Deep-Sea Sediment Sample Collected at a Depth of 5,904 m from the Chagos-Laccadive Ridge System in the Indian Ocean.</title>
        <authorList>
            <person name="Shivaji S."/>
            <person name="Ara S."/>
            <person name="Begum Z."/>
            <person name="Ruth M."/>
            <person name="Singh A."/>
            <person name="Kumar Pinnaka A."/>
        </authorList>
    </citation>
    <scope>NUCLEOTIDE SEQUENCE [LARGE SCALE GENOMIC DNA]</scope>
    <source>
        <strain evidence="1 2">DSE10</strain>
    </source>
</reference>
<dbReference type="Proteomes" id="UP000011919">
    <property type="component" value="Unassembled WGS sequence"/>
</dbReference>
<accession>M7NX61</accession>
<proteinExistence type="predicted"/>
<organism evidence="1 2">
    <name type="scientific">Bhargavaea cecembensis DSE10</name>
    <dbReference type="NCBI Taxonomy" id="1235279"/>
    <lineage>
        <taxon>Bacteria</taxon>
        <taxon>Bacillati</taxon>
        <taxon>Bacillota</taxon>
        <taxon>Bacilli</taxon>
        <taxon>Bacillales</taxon>
        <taxon>Caryophanaceae</taxon>
        <taxon>Bhargavaea</taxon>
    </lineage>
</organism>
<evidence type="ECO:0000313" key="1">
    <source>
        <dbReference type="EMBL" id="EMR06235.1"/>
    </source>
</evidence>
<protein>
    <submittedName>
        <fullName evidence="1">Uncharacterized protein</fullName>
    </submittedName>
</protein>
<evidence type="ECO:0000313" key="2">
    <source>
        <dbReference type="Proteomes" id="UP000011919"/>
    </source>
</evidence>
<dbReference type="EMBL" id="AOFT01000008">
    <property type="protein sequence ID" value="EMR06235.1"/>
    <property type="molecule type" value="Genomic_DNA"/>
</dbReference>
<keyword evidence="2" id="KW-1185">Reference proteome</keyword>
<gene>
    <name evidence="1" type="ORF">C772_01880</name>
</gene>
<dbReference type="AlphaFoldDB" id="M7NX61"/>
<dbReference type="STRING" id="1235279.C772_01880"/>
<name>M7NX61_9BACL</name>